<dbReference type="InterPro" id="IPR057692">
    <property type="entry name" value="DUF7932"/>
</dbReference>
<proteinExistence type="predicted"/>
<dbReference type="Proteomes" id="UP000748531">
    <property type="component" value="Unassembled WGS sequence"/>
</dbReference>
<dbReference type="OrthoDB" id="6254245at2759"/>
<reference evidence="2" key="1">
    <citation type="submission" date="2019-05" db="EMBL/GenBank/DDBJ databases">
        <title>Annotation for the trematode Paragonimus heterotremus.</title>
        <authorList>
            <person name="Choi Y.-J."/>
        </authorList>
    </citation>
    <scope>NUCLEOTIDE SEQUENCE</scope>
    <source>
        <strain evidence="2">LC</strain>
    </source>
</reference>
<evidence type="ECO:0000313" key="2">
    <source>
        <dbReference type="EMBL" id="KAF5402227.1"/>
    </source>
</evidence>
<feature type="domain" description="DUF7932" evidence="1">
    <location>
        <begin position="410"/>
        <end position="521"/>
    </location>
</feature>
<keyword evidence="3" id="KW-1185">Reference proteome</keyword>
<evidence type="ECO:0000313" key="3">
    <source>
        <dbReference type="Proteomes" id="UP000748531"/>
    </source>
</evidence>
<dbReference type="Pfam" id="PF25560">
    <property type="entry name" value="DUF7932"/>
    <property type="match status" value="1"/>
</dbReference>
<dbReference type="AlphaFoldDB" id="A0A8J4SQD6"/>
<dbReference type="EMBL" id="LUCH01001943">
    <property type="protein sequence ID" value="KAF5402227.1"/>
    <property type="molecule type" value="Genomic_DNA"/>
</dbReference>
<name>A0A8J4SQD6_9TREM</name>
<comment type="caution">
    <text evidence="2">The sequence shown here is derived from an EMBL/GenBank/DDBJ whole genome shotgun (WGS) entry which is preliminary data.</text>
</comment>
<gene>
    <name evidence="2" type="ORF">PHET_04167</name>
</gene>
<evidence type="ECO:0000259" key="1">
    <source>
        <dbReference type="Pfam" id="PF25560"/>
    </source>
</evidence>
<sequence>MTQRRHGAGFCRQTSAPTASNFAYRTNYSTVLDYITQTAVAMLHSPFSEPASCESFGVSSRHRGFGEHAMFSQSRETNKLIQTAVEGLYSSNFTSSQYSKPSSSDPRYFIHSGNGGSGGCGGNGGRGGDGGDGGDGGTVTLVSEDPRLFMLVECDFSGGASGPPGEGGYGGNGGYGGQPSFMLNSHSHQLQNYNKIESHVDIDYPATSEALRDDPPNSSDRETKFGTRLTDTDIQSCFADSSQNHLYFREMLPLADNFKEQHYQSRQEELEHLNDYWLSTTESFTTDDTKPKDDHEQSIFLSEVEKDELNFGVIQKKVNAFDGSARMIPGFWGKKGAVGNPGEAGKPGLPGRTGKVVYQVIGQSNTCATVKTAKCLNQSPNTDLSVVQPSTTLPEVVQNVDAIYFQLYNVHVLDFLVEGLDRDNVLKPNETICVTNIQLINDSSMPLPPGAVLHFPSNHTVIFDQGECAQILPLRPGDRQIITKSFFGRIRNFKGPHSPGPFVGEAEVRSHVSLLNREFKQVGTIT</sequence>
<protein>
    <recommendedName>
        <fullName evidence="1">DUF7932 domain-containing protein</fullName>
    </recommendedName>
</protein>
<organism evidence="2 3">
    <name type="scientific">Paragonimus heterotremus</name>
    <dbReference type="NCBI Taxonomy" id="100268"/>
    <lineage>
        <taxon>Eukaryota</taxon>
        <taxon>Metazoa</taxon>
        <taxon>Spiralia</taxon>
        <taxon>Lophotrochozoa</taxon>
        <taxon>Platyhelminthes</taxon>
        <taxon>Trematoda</taxon>
        <taxon>Digenea</taxon>
        <taxon>Plagiorchiida</taxon>
        <taxon>Troglotremata</taxon>
        <taxon>Troglotrematidae</taxon>
        <taxon>Paragonimus</taxon>
    </lineage>
</organism>
<accession>A0A8J4SQD6</accession>